<name>A0ABP7GJW0_9FLAO</name>
<gene>
    <name evidence="1" type="ORF">GCM10022423_22090</name>
</gene>
<dbReference type="Proteomes" id="UP001500748">
    <property type="component" value="Unassembled WGS sequence"/>
</dbReference>
<evidence type="ECO:0000313" key="1">
    <source>
        <dbReference type="EMBL" id="GAA3768511.1"/>
    </source>
</evidence>
<reference evidence="2" key="1">
    <citation type="journal article" date="2019" name="Int. J. Syst. Evol. Microbiol.">
        <title>The Global Catalogue of Microorganisms (GCM) 10K type strain sequencing project: providing services to taxonomists for standard genome sequencing and annotation.</title>
        <authorList>
            <consortium name="The Broad Institute Genomics Platform"/>
            <consortium name="The Broad Institute Genome Sequencing Center for Infectious Disease"/>
            <person name="Wu L."/>
            <person name="Ma J."/>
        </authorList>
    </citation>
    <scope>NUCLEOTIDE SEQUENCE [LARGE SCALE GENOMIC DNA]</scope>
    <source>
        <strain evidence="2">JCM 17337</strain>
    </source>
</reference>
<comment type="caution">
    <text evidence="1">The sequence shown here is derived from an EMBL/GenBank/DDBJ whole genome shotgun (WGS) entry which is preliminary data.</text>
</comment>
<evidence type="ECO:0000313" key="2">
    <source>
        <dbReference type="Proteomes" id="UP001500748"/>
    </source>
</evidence>
<accession>A0ABP7GJW0</accession>
<dbReference type="RefSeq" id="WP_345144272.1">
    <property type="nucleotide sequence ID" value="NZ_BAABDU010000004.1"/>
</dbReference>
<protein>
    <submittedName>
        <fullName evidence="1">Uncharacterized protein</fullName>
    </submittedName>
</protein>
<proteinExistence type="predicted"/>
<keyword evidence="2" id="KW-1185">Reference proteome</keyword>
<dbReference type="EMBL" id="BAABDU010000004">
    <property type="protein sequence ID" value="GAA3768511.1"/>
    <property type="molecule type" value="Genomic_DNA"/>
</dbReference>
<organism evidence="1 2">
    <name type="scientific">Flavobacterium ginsengiterrae</name>
    <dbReference type="NCBI Taxonomy" id="871695"/>
    <lineage>
        <taxon>Bacteria</taxon>
        <taxon>Pseudomonadati</taxon>
        <taxon>Bacteroidota</taxon>
        <taxon>Flavobacteriia</taxon>
        <taxon>Flavobacteriales</taxon>
        <taxon>Flavobacteriaceae</taxon>
        <taxon>Flavobacterium</taxon>
    </lineage>
</organism>
<sequence>MKFHNLYIDTNNSLEIYQKITDLLGVEPSEKEEGFDIWTYQIVTDENDKYFDFINVFLDILEPNFEKLNDLNISKDDIMIWLFYEYNQQCSVSFSPQEMKRLGESGIAFNIDCIKQND</sequence>